<dbReference type="Proteomes" id="UP001156664">
    <property type="component" value="Unassembled WGS sequence"/>
</dbReference>
<keyword evidence="2" id="KW-1185">Reference proteome</keyword>
<protein>
    <recommendedName>
        <fullName evidence="3">FIST C-domain domain-containing protein</fullName>
    </recommendedName>
</protein>
<gene>
    <name evidence="1" type="ORF">GCM10007875_17820</name>
</gene>
<evidence type="ECO:0008006" key="3">
    <source>
        <dbReference type="Google" id="ProtNLM"/>
    </source>
</evidence>
<organism evidence="1 2">
    <name type="scientific">Limnobacter litoralis</name>
    <dbReference type="NCBI Taxonomy" id="481366"/>
    <lineage>
        <taxon>Bacteria</taxon>
        <taxon>Pseudomonadati</taxon>
        <taxon>Pseudomonadota</taxon>
        <taxon>Betaproteobacteria</taxon>
        <taxon>Burkholderiales</taxon>
        <taxon>Burkholderiaceae</taxon>
        <taxon>Limnobacter</taxon>
    </lineage>
</organism>
<dbReference type="RefSeq" id="WP_284281329.1">
    <property type="nucleotide sequence ID" value="NZ_BSOJ01000015.1"/>
</dbReference>
<accession>A0ABQ5YTC4</accession>
<comment type="caution">
    <text evidence="1">The sequence shown here is derived from an EMBL/GenBank/DDBJ whole genome shotgun (WGS) entry which is preliminary data.</text>
</comment>
<dbReference type="EMBL" id="BSOJ01000015">
    <property type="protein sequence ID" value="GLR26692.1"/>
    <property type="molecule type" value="Genomic_DNA"/>
</dbReference>
<sequence>MNYASEAAVFETPNLEEGVALIEKVVEQARLRRSSDFISRVVLLASPHFASLIESLAHTCISKTNCLNIWGGCVSGLLHGGKVYGQKPALMVAVFGEAFEPAKQKGAGSKTISLCLAETDHLVMEQLRAGLGNEPGSDCSQADTLGLLSYGANYLSMPRLEFGRLCHQPHSTASLSVSQPLTLNSEGLEFFTEVKTVTESNGLFLLKVDGVSAALALGCPEEQTKPIGLRLQVIDKDRESWIPVLSLHADGTMCLVAPVAKGQQIRLARRTPNAVHEEFKAWQPLIATHFGGQAPAMGLLIAGFERSEMCHDIDDDVAQILKSFPDTDIIGIFGQANWLGLQEKVLAPPRNNRLSLCLFNPNS</sequence>
<name>A0ABQ5YTC4_9BURK</name>
<evidence type="ECO:0000313" key="2">
    <source>
        <dbReference type="Proteomes" id="UP001156664"/>
    </source>
</evidence>
<proteinExistence type="predicted"/>
<reference evidence="2" key="1">
    <citation type="journal article" date="2019" name="Int. J. Syst. Evol. Microbiol.">
        <title>The Global Catalogue of Microorganisms (GCM) 10K type strain sequencing project: providing services to taxonomists for standard genome sequencing and annotation.</title>
        <authorList>
            <consortium name="The Broad Institute Genomics Platform"/>
            <consortium name="The Broad Institute Genome Sequencing Center for Infectious Disease"/>
            <person name="Wu L."/>
            <person name="Ma J."/>
        </authorList>
    </citation>
    <scope>NUCLEOTIDE SEQUENCE [LARGE SCALE GENOMIC DNA]</scope>
    <source>
        <strain evidence="2">NBRC 105857</strain>
    </source>
</reference>
<evidence type="ECO:0000313" key="1">
    <source>
        <dbReference type="EMBL" id="GLR26692.1"/>
    </source>
</evidence>